<accession>A0A249XSR9</accession>
<evidence type="ECO:0000313" key="4">
    <source>
        <dbReference type="Proteomes" id="UP000226037"/>
    </source>
</evidence>
<keyword evidence="4" id="KW-1185">Reference proteome</keyword>
<keyword evidence="2" id="KW-1133">Transmembrane helix</keyword>
<keyword evidence="2" id="KW-0472">Membrane</keyword>
<feature type="transmembrane region" description="Helical" evidence="2">
    <location>
        <begin position="147"/>
        <end position="168"/>
    </location>
</feature>
<protein>
    <submittedName>
        <fullName evidence="3">Membrane protein</fullName>
    </submittedName>
</protein>
<reference evidence="4" key="1">
    <citation type="submission" date="2017-08" db="EMBL/GenBank/DDBJ databases">
        <authorList>
            <person name="de Groot N.N."/>
        </authorList>
    </citation>
    <scope>NUCLEOTIDE SEQUENCE [LARGE SCALE GENOMIC DNA]</scope>
</reference>
<evidence type="ECO:0000256" key="2">
    <source>
        <dbReference type="SAM" id="Phobius"/>
    </source>
</evidence>
<feature type="transmembrane region" description="Helical" evidence="2">
    <location>
        <begin position="122"/>
        <end position="141"/>
    </location>
</feature>
<dbReference type="Proteomes" id="UP000226037">
    <property type="component" value="Segment"/>
</dbReference>
<gene>
    <name evidence="3" type="ORF">SEA_PHABBA_255</name>
</gene>
<name>A0A249XSR9_9CAUD</name>
<sequence length="219" mass="23423">MSLPWERGLRPAPAPETDPAPAVQYGEESVEARVSVEVPETHAPADATYLPSGVWISKEDLGALRDHLLQESKEYGVGVLKGTLSGEQIDHTRPTVTVTTNQGKEIRVADAKNRSFRTLLQGFALDVVFALVTLVATLSGNEFFSKAGLTALGILVLKTVLQTAISYLTRINIEPTIKTADGERAALVPVATVKPMITNDGERVTRVAIAAPPLDTQAA</sequence>
<proteinExistence type="predicted"/>
<organism evidence="3 4">
    <name type="scientific">Mycobacterium phage Phabba</name>
    <dbReference type="NCBI Taxonomy" id="2027899"/>
    <lineage>
        <taxon>Viruses</taxon>
        <taxon>Duplodnaviria</taxon>
        <taxon>Heunggongvirae</taxon>
        <taxon>Uroviricota</taxon>
        <taxon>Caudoviricetes</taxon>
        <taxon>Ceeclamvirinae</taxon>
        <taxon>Myrnavirus</taxon>
        <taxon>Myrnavirus phabba</taxon>
        <taxon>Myranavirus phabba</taxon>
    </lineage>
</organism>
<feature type="region of interest" description="Disordered" evidence="1">
    <location>
        <begin position="1"/>
        <end position="26"/>
    </location>
</feature>
<evidence type="ECO:0000256" key="1">
    <source>
        <dbReference type="SAM" id="MobiDB-lite"/>
    </source>
</evidence>
<dbReference type="EMBL" id="MF668280">
    <property type="protein sequence ID" value="ASZ74792.1"/>
    <property type="molecule type" value="Genomic_DNA"/>
</dbReference>
<keyword evidence="2" id="KW-0812">Transmembrane</keyword>
<evidence type="ECO:0000313" key="3">
    <source>
        <dbReference type="EMBL" id="ASZ74792.1"/>
    </source>
</evidence>